<gene>
    <name evidence="2" type="ORF">CKO42_25660</name>
</gene>
<proteinExistence type="predicted"/>
<accession>A0A9X0WE10</accession>
<dbReference type="InterPro" id="IPR025587">
    <property type="entry name" value="DUF4351"/>
</dbReference>
<protein>
    <recommendedName>
        <fullName evidence="1">DUF4351 domain-containing protein</fullName>
    </recommendedName>
</protein>
<evidence type="ECO:0000313" key="2">
    <source>
        <dbReference type="EMBL" id="MBK1621714.1"/>
    </source>
</evidence>
<keyword evidence="3" id="KW-1185">Reference proteome</keyword>
<comment type="caution">
    <text evidence="2">The sequence shown here is derived from an EMBL/GenBank/DDBJ whole genome shotgun (WGS) entry which is preliminary data.</text>
</comment>
<dbReference type="AlphaFoldDB" id="A0A9X0WE10"/>
<evidence type="ECO:0000259" key="1">
    <source>
        <dbReference type="Pfam" id="PF14261"/>
    </source>
</evidence>
<evidence type="ECO:0000313" key="3">
    <source>
        <dbReference type="Proteomes" id="UP001138768"/>
    </source>
</evidence>
<dbReference type="EMBL" id="NRRY01000105">
    <property type="protein sequence ID" value="MBK1621714.1"/>
    <property type="molecule type" value="Genomic_DNA"/>
</dbReference>
<name>A0A9X0WE10_9GAMM</name>
<sequence length="70" mass="7900">MTVEQAGIDKGAIIGEQRGEAKTLLRQLTRKFGPDCAERYRERVEAANIKQLDAWLDNILTAESPETVFH</sequence>
<dbReference type="Proteomes" id="UP001138768">
    <property type="component" value="Unassembled WGS sequence"/>
</dbReference>
<dbReference type="Pfam" id="PF14261">
    <property type="entry name" value="DUF4351"/>
    <property type="match status" value="1"/>
</dbReference>
<organism evidence="2 3">
    <name type="scientific">Lamprobacter modestohalophilus</name>
    <dbReference type="NCBI Taxonomy" id="1064514"/>
    <lineage>
        <taxon>Bacteria</taxon>
        <taxon>Pseudomonadati</taxon>
        <taxon>Pseudomonadota</taxon>
        <taxon>Gammaproteobacteria</taxon>
        <taxon>Chromatiales</taxon>
        <taxon>Chromatiaceae</taxon>
        <taxon>Lamprobacter</taxon>
    </lineage>
</organism>
<reference evidence="2 3" key="1">
    <citation type="journal article" date="2020" name="Microorganisms">
        <title>Osmotic Adaptation and Compatible Solute Biosynthesis of Phototrophic Bacteria as Revealed from Genome Analyses.</title>
        <authorList>
            <person name="Imhoff J.F."/>
            <person name="Rahn T."/>
            <person name="Kunzel S."/>
            <person name="Keller A."/>
            <person name="Neulinger S.C."/>
        </authorList>
    </citation>
    <scope>NUCLEOTIDE SEQUENCE [LARGE SCALE GENOMIC DNA]</scope>
    <source>
        <strain evidence="2 3">DSM 25653</strain>
    </source>
</reference>
<feature type="domain" description="DUF4351" evidence="1">
    <location>
        <begin position="15"/>
        <end position="60"/>
    </location>
</feature>